<protein>
    <submittedName>
        <fullName evidence="2">Uncharacterized protein</fullName>
    </submittedName>
</protein>
<feature type="region of interest" description="Disordered" evidence="1">
    <location>
        <begin position="141"/>
        <end position="161"/>
    </location>
</feature>
<dbReference type="EMBL" id="MIGC01001635">
    <property type="protein sequence ID" value="PHJ22542.1"/>
    <property type="molecule type" value="Genomic_DNA"/>
</dbReference>
<feature type="compositionally biased region" description="Acidic residues" evidence="1">
    <location>
        <begin position="291"/>
        <end position="301"/>
    </location>
</feature>
<dbReference type="Proteomes" id="UP000221165">
    <property type="component" value="Unassembled WGS sequence"/>
</dbReference>
<dbReference type="VEuPathDB" id="ToxoDB:CSUI_003610"/>
<feature type="compositionally biased region" description="Basic and acidic residues" evidence="1">
    <location>
        <begin position="55"/>
        <end position="67"/>
    </location>
</feature>
<reference evidence="2 3" key="1">
    <citation type="journal article" date="2017" name="Int. J. Parasitol.">
        <title>The genome of the protozoan parasite Cystoisospora suis and a reverse vaccinology approach to identify vaccine candidates.</title>
        <authorList>
            <person name="Palmieri N."/>
            <person name="Shrestha A."/>
            <person name="Ruttkowski B."/>
            <person name="Beck T."/>
            <person name="Vogl C."/>
            <person name="Tomley F."/>
            <person name="Blake D.P."/>
            <person name="Joachim A."/>
        </authorList>
    </citation>
    <scope>NUCLEOTIDE SEQUENCE [LARGE SCALE GENOMIC DNA]</scope>
    <source>
        <strain evidence="2 3">Wien I</strain>
    </source>
</reference>
<feature type="compositionally biased region" description="Basic and acidic residues" evidence="1">
    <location>
        <begin position="261"/>
        <end position="274"/>
    </location>
</feature>
<sequence>MDHKSAEGGLPPLDSSYSSAASALFSGGESRSRSLSSVGGREGFEAVQANRAGVRGRESGAGRKENEGSSSRRRSRIPHLVHGKKTEVRSRRGRSVTLSLLLLSLLSLVLRRLLVKCGYLFSKPRNAGSVETFTEGHVHRRLASGGGEDEVTPPSSSPLPASLAACTEEHQAELLNISPARPEGTPEAEELSKGQKALTTEGVEVPGGGRKRKTPRGPDGNAQTGVPPAKQTRGDRVLEVLAAHPHIAAVLMEPLTPPDTSSRKTSDGEARQDAELSTASRMMSQALVVEEFPDSGEEEEPGGPLRRFPERRKPLANDIRGLSSDGYVSIEDAAKQTRRDSLELLAAQALTLLMDSPSPPHTSSRTTSEDEAGEEGPFSTPPRATSQAPVAEGFSESKQEPEGLLVRLLTKGRKFSADNVPGPLRDGHARIEGEPEEGTSVGVRVC</sequence>
<comment type="caution">
    <text evidence="2">The sequence shown here is derived from an EMBL/GenBank/DDBJ whole genome shotgun (WGS) entry which is preliminary data.</text>
</comment>
<dbReference type="GeneID" id="94427017"/>
<feature type="region of interest" description="Disordered" evidence="1">
    <location>
        <begin position="178"/>
        <end position="232"/>
    </location>
</feature>
<feature type="region of interest" description="Disordered" evidence="1">
    <location>
        <begin position="415"/>
        <end position="446"/>
    </location>
</feature>
<keyword evidence="3" id="KW-1185">Reference proteome</keyword>
<dbReference type="AlphaFoldDB" id="A0A2C6L4A4"/>
<evidence type="ECO:0000313" key="3">
    <source>
        <dbReference type="Proteomes" id="UP000221165"/>
    </source>
</evidence>
<organism evidence="2 3">
    <name type="scientific">Cystoisospora suis</name>
    <dbReference type="NCBI Taxonomy" id="483139"/>
    <lineage>
        <taxon>Eukaryota</taxon>
        <taxon>Sar</taxon>
        <taxon>Alveolata</taxon>
        <taxon>Apicomplexa</taxon>
        <taxon>Conoidasida</taxon>
        <taxon>Coccidia</taxon>
        <taxon>Eucoccidiorida</taxon>
        <taxon>Eimeriorina</taxon>
        <taxon>Sarcocystidae</taxon>
        <taxon>Cystoisospora</taxon>
    </lineage>
</organism>
<feature type="region of interest" description="Disordered" evidence="1">
    <location>
        <begin position="249"/>
        <end position="322"/>
    </location>
</feature>
<accession>A0A2C6L4A4</accession>
<feature type="region of interest" description="Disordered" evidence="1">
    <location>
        <begin position="353"/>
        <end position="403"/>
    </location>
</feature>
<dbReference type="RefSeq" id="XP_067924219.1">
    <property type="nucleotide sequence ID" value="XM_068063806.1"/>
</dbReference>
<name>A0A2C6L4A4_9APIC</name>
<feature type="compositionally biased region" description="Low complexity" evidence="1">
    <location>
        <begin position="29"/>
        <end position="39"/>
    </location>
</feature>
<gene>
    <name evidence="2" type="ORF">CSUI_003610</name>
</gene>
<feature type="region of interest" description="Disordered" evidence="1">
    <location>
        <begin position="29"/>
        <end position="88"/>
    </location>
</feature>
<evidence type="ECO:0000313" key="2">
    <source>
        <dbReference type="EMBL" id="PHJ22542.1"/>
    </source>
</evidence>
<feature type="compositionally biased region" description="Basic residues" evidence="1">
    <location>
        <begin position="71"/>
        <end position="83"/>
    </location>
</feature>
<evidence type="ECO:0000256" key="1">
    <source>
        <dbReference type="SAM" id="MobiDB-lite"/>
    </source>
</evidence>
<proteinExistence type="predicted"/>